<dbReference type="Pfam" id="PF03446">
    <property type="entry name" value="NAD_binding_2"/>
    <property type="match status" value="1"/>
</dbReference>
<reference evidence="2" key="1">
    <citation type="submission" date="2022-07" db="EMBL/GenBank/DDBJ databases">
        <authorList>
            <person name="Macas J."/>
            <person name="Novak P."/>
            <person name="Neumann P."/>
        </authorList>
    </citation>
    <scope>NUCLEOTIDE SEQUENCE</scope>
</reference>
<dbReference type="InterPro" id="IPR006115">
    <property type="entry name" value="6PGDH_NADP-bd"/>
</dbReference>
<dbReference type="Proteomes" id="UP001152523">
    <property type="component" value="Unassembled WGS sequence"/>
</dbReference>
<protein>
    <recommendedName>
        <fullName evidence="1">6-phosphogluconate dehydrogenase NADP-binding domain-containing protein</fullName>
    </recommendedName>
</protein>
<organism evidence="2 3">
    <name type="scientific">Cuscuta epithymum</name>
    <dbReference type="NCBI Taxonomy" id="186058"/>
    <lineage>
        <taxon>Eukaryota</taxon>
        <taxon>Viridiplantae</taxon>
        <taxon>Streptophyta</taxon>
        <taxon>Embryophyta</taxon>
        <taxon>Tracheophyta</taxon>
        <taxon>Spermatophyta</taxon>
        <taxon>Magnoliopsida</taxon>
        <taxon>eudicotyledons</taxon>
        <taxon>Gunneridae</taxon>
        <taxon>Pentapetalae</taxon>
        <taxon>asterids</taxon>
        <taxon>lamiids</taxon>
        <taxon>Solanales</taxon>
        <taxon>Convolvulaceae</taxon>
        <taxon>Cuscuteae</taxon>
        <taxon>Cuscuta</taxon>
        <taxon>Cuscuta subgen. Cuscuta</taxon>
    </lineage>
</organism>
<dbReference type="AlphaFoldDB" id="A0AAV0GCT5"/>
<dbReference type="GO" id="GO:0050661">
    <property type="term" value="F:NADP binding"/>
    <property type="evidence" value="ECO:0007669"/>
    <property type="project" value="InterPro"/>
</dbReference>
<dbReference type="Gene3D" id="3.40.50.720">
    <property type="entry name" value="NAD(P)-binding Rossmann-like Domain"/>
    <property type="match status" value="1"/>
</dbReference>
<keyword evidence="3" id="KW-1185">Reference proteome</keyword>
<proteinExistence type="predicted"/>
<name>A0AAV0GCT5_9ASTE</name>
<dbReference type="EMBL" id="CAMAPF010001073">
    <property type="protein sequence ID" value="CAH9145055.1"/>
    <property type="molecule type" value="Genomic_DNA"/>
</dbReference>
<dbReference type="GO" id="GO:0016616">
    <property type="term" value="F:oxidoreductase activity, acting on the CH-OH group of donors, NAD or NADP as acceptor"/>
    <property type="evidence" value="ECO:0007669"/>
    <property type="project" value="UniProtKB-ARBA"/>
</dbReference>
<evidence type="ECO:0000313" key="2">
    <source>
        <dbReference type="EMBL" id="CAH9145055.1"/>
    </source>
</evidence>
<evidence type="ECO:0000259" key="1">
    <source>
        <dbReference type="Pfam" id="PF03446"/>
    </source>
</evidence>
<feature type="domain" description="6-phosphogluconate dehydrogenase NADP-binding" evidence="1">
    <location>
        <begin position="32"/>
        <end position="82"/>
    </location>
</feature>
<sequence>MIAYKTAETRVDVKKRTSLVTISSFSFLFFLGLLIGMLSAPCAALSVVFDKNSVLEQICSGKNCMDMSTVDADTSSKMNEDFFNHILKVDISHQLSMISFTRN</sequence>
<evidence type="ECO:0000313" key="3">
    <source>
        <dbReference type="Proteomes" id="UP001152523"/>
    </source>
</evidence>
<comment type="caution">
    <text evidence="2">The sequence shown here is derived from an EMBL/GenBank/DDBJ whole genome shotgun (WGS) entry which is preliminary data.</text>
</comment>
<accession>A0AAV0GCT5</accession>
<gene>
    <name evidence="2" type="ORF">CEPIT_LOCUS41918</name>
</gene>